<dbReference type="AlphaFoldDB" id="A0AAE1DA84"/>
<gene>
    <name evidence="2" type="ORF">RRG08_024929</name>
</gene>
<protein>
    <submittedName>
        <fullName evidence="2">Uncharacterized protein</fullName>
    </submittedName>
</protein>
<name>A0AAE1DA84_9GAST</name>
<organism evidence="2 3">
    <name type="scientific">Elysia crispata</name>
    <name type="common">lettuce slug</name>
    <dbReference type="NCBI Taxonomy" id="231223"/>
    <lineage>
        <taxon>Eukaryota</taxon>
        <taxon>Metazoa</taxon>
        <taxon>Spiralia</taxon>
        <taxon>Lophotrochozoa</taxon>
        <taxon>Mollusca</taxon>
        <taxon>Gastropoda</taxon>
        <taxon>Heterobranchia</taxon>
        <taxon>Euthyneura</taxon>
        <taxon>Panpulmonata</taxon>
        <taxon>Sacoglossa</taxon>
        <taxon>Placobranchoidea</taxon>
        <taxon>Plakobranchidae</taxon>
        <taxon>Elysia</taxon>
    </lineage>
</organism>
<evidence type="ECO:0000313" key="3">
    <source>
        <dbReference type="Proteomes" id="UP001283361"/>
    </source>
</evidence>
<feature type="signal peptide" evidence="1">
    <location>
        <begin position="1"/>
        <end position="19"/>
    </location>
</feature>
<proteinExistence type="predicted"/>
<keyword evidence="3" id="KW-1185">Reference proteome</keyword>
<sequence>MNTFAIFAFIALLVYTARATPCKNICDAQCTIQKETCGLTKIFGNLCNKVNGVCTLVCSAACTCADSCAAKCGENYAKCTGGNSSLGIILKNLNVLSCGIHSSLCSSTCRHRCEFNRLAGIVNSLTSMGGWLSGKQTKQ</sequence>
<accession>A0AAE1DA84</accession>
<feature type="chain" id="PRO_5042014719" evidence="1">
    <location>
        <begin position="20"/>
        <end position="139"/>
    </location>
</feature>
<dbReference type="EMBL" id="JAWDGP010004758">
    <property type="protein sequence ID" value="KAK3762118.1"/>
    <property type="molecule type" value="Genomic_DNA"/>
</dbReference>
<evidence type="ECO:0000313" key="2">
    <source>
        <dbReference type="EMBL" id="KAK3762118.1"/>
    </source>
</evidence>
<keyword evidence="1" id="KW-0732">Signal</keyword>
<evidence type="ECO:0000256" key="1">
    <source>
        <dbReference type="SAM" id="SignalP"/>
    </source>
</evidence>
<reference evidence="2" key="1">
    <citation type="journal article" date="2023" name="G3 (Bethesda)">
        <title>A reference genome for the long-term kleptoplast-retaining sea slug Elysia crispata morphotype clarki.</title>
        <authorList>
            <person name="Eastman K.E."/>
            <person name="Pendleton A.L."/>
            <person name="Shaikh M.A."/>
            <person name="Suttiyut T."/>
            <person name="Ogas R."/>
            <person name="Tomko P."/>
            <person name="Gavelis G."/>
            <person name="Widhalm J.R."/>
            <person name="Wisecaver J.H."/>
        </authorList>
    </citation>
    <scope>NUCLEOTIDE SEQUENCE</scope>
    <source>
        <strain evidence="2">ECLA1</strain>
    </source>
</reference>
<comment type="caution">
    <text evidence="2">The sequence shown here is derived from an EMBL/GenBank/DDBJ whole genome shotgun (WGS) entry which is preliminary data.</text>
</comment>
<dbReference type="Proteomes" id="UP001283361">
    <property type="component" value="Unassembled WGS sequence"/>
</dbReference>